<accession>A0A8J5GDP2</accession>
<keyword evidence="11" id="KW-1185">Reference proteome</keyword>
<evidence type="ECO:0000256" key="5">
    <source>
        <dbReference type="ARBA" id="ARBA00023159"/>
    </source>
</evidence>
<dbReference type="GO" id="GO:0006950">
    <property type="term" value="P:response to stress"/>
    <property type="evidence" value="ECO:0007669"/>
    <property type="project" value="TreeGrafter"/>
</dbReference>
<protein>
    <recommendedName>
        <fullName evidence="9">AP2/ERF domain-containing protein</fullName>
    </recommendedName>
</protein>
<keyword evidence="3" id="KW-0346">Stress response</keyword>
<dbReference type="PROSITE" id="PS51032">
    <property type="entry name" value="AP2_ERF"/>
    <property type="match status" value="1"/>
</dbReference>
<dbReference type="Gene3D" id="3.30.730.10">
    <property type="entry name" value="AP2/ERF domain"/>
    <property type="match status" value="1"/>
</dbReference>
<evidence type="ECO:0000256" key="6">
    <source>
        <dbReference type="ARBA" id="ARBA00023163"/>
    </source>
</evidence>
<evidence type="ECO:0000256" key="2">
    <source>
        <dbReference type="ARBA" id="ARBA00023015"/>
    </source>
</evidence>
<dbReference type="InterPro" id="IPR001471">
    <property type="entry name" value="AP2/ERF_dom"/>
</dbReference>
<name>A0A8J5GDP2_ZINOF</name>
<keyword evidence="4" id="KW-0238">DNA-binding</keyword>
<proteinExistence type="inferred from homology"/>
<reference evidence="10 11" key="1">
    <citation type="submission" date="2020-08" db="EMBL/GenBank/DDBJ databases">
        <title>Plant Genome Project.</title>
        <authorList>
            <person name="Zhang R.-G."/>
        </authorList>
    </citation>
    <scope>NUCLEOTIDE SEQUENCE [LARGE SCALE GENOMIC DNA]</scope>
    <source>
        <tissue evidence="10">Rhizome</tissue>
    </source>
</reference>
<evidence type="ECO:0000256" key="8">
    <source>
        <dbReference type="ARBA" id="ARBA00024343"/>
    </source>
</evidence>
<keyword evidence="5" id="KW-0010">Activator</keyword>
<dbReference type="InterPro" id="IPR036955">
    <property type="entry name" value="AP2/ERF_dom_sf"/>
</dbReference>
<dbReference type="GO" id="GO:0005634">
    <property type="term" value="C:nucleus"/>
    <property type="evidence" value="ECO:0007669"/>
    <property type="project" value="UniProtKB-SubCell"/>
</dbReference>
<feature type="domain" description="AP2/ERF" evidence="9">
    <location>
        <begin position="9"/>
        <end position="70"/>
    </location>
</feature>
<dbReference type="SMART" id="SM00380">
    <property type="entry name" value="AP2"/>
    <property type="match status" value="1"/>
</dbReference>
<dbReference type="GO" id="GO:0045893">
    <property type="term" value="P:positive regulation of DNA-templated transcription"/>
    <property type="evidence" value="ECO:0007669"/>
    <property type="project" value="TreeGrafter"/>
</dbReference>
<evidence type="ECO:0000256" key="7">
    <source>
        <dbReference type="ARBA" id="ARBA00023242"/>
    </source>
</evidence>
<dbReference type="EMBL" id="JACMSC010000011">
    <property type="protein sequence ID" value="KAG6502304.1"/>
    <property type="molecule type" value="Genomic_DNA"/>
</dbReference>
<evidence type="ECO:0000256" key="3">
    <source>
        <dbReference type="ARBA" id="ARBA00023016"/>
    </source>
</evidence>
<dbReference type="Proteomes" id="UP000734854">
    <property type="component" value="Unassembled WGS sequence"/>
</dbReference>
<evidence type="ECO:0000313" key="10">
    <source>
        <dbReference type="EMBL" id="KAG6502304.1"/>
    </source>
</evidence>
<organism evidence="10 11">
    <name type="scientific">Zingiber officinale</name>
    <name type="common">Ginger</name>
    <name type="synonym">Amomum zingiber</name>
    <dbReference type="NCBI Taxonomy" id="94328"/>
    <lineage>
        <taxon>Eukaryota</taxon>
        <taxon>Viridiplantae</taxon>
        <taxon>Streptophyta</taxon>
        <taxon>Embryophyta</taxon>
        <taxon>Tracheophyta</taxon>
        <taxon>Spermatophyta</taxon>
        <taxon>Magnoliopsida</taxon>
        <taxon>Liliopsida</taxon>
        <taxon>Zingiberales</taxon>
        <taxon>Zingiberaceae</taxon>
        <taxon>Zingiber</taxon>
    </lineage>
</organism>
<dbReference type="PANTHER" id="PTHR31241">
    <property type="entry name" value="DEHYDRATION-RESPONSIVE ELEMENT-BINDING PROTEIN 2C"/>
    <property type="match status" value="1"/>
</dbReference>
<dbReference type="InterPro" id="IPR016177">
    <property type="entry name" value="DNA-bd_dom_sf"/>
</dbReference>
<dbReference type="SUPFAM" id="SSF54171">
    <property type="entry name" value="DNA-binding domain"/>
    <property type="match status" value="1"/>
</dbReference>
<comment type="similarity">
    <text evidence="8">Belongs to the AP2/ERF transcription factor family. ERF subfamily.</text>
</comment>
<comment type="caution">
    <text evidence="10">The sequence shown here is derived from an EMBL/GenBank/DDBJ whole genome shotgun (WGS) entry which is preliminary data.</text>
</comment>
<dbReference type="PANTHER" id="PTHR31241:SF62">
    <property type="entry name" value="DEHYDRATION-RESPONSIVE ELEMENT-BINDING PROTEIN 2D"/>
    <property type="match status" value="1"/>
</dbReference>
<dbReference type="GO" id="GO:0003700">
    <property type="term" value="F:DNA-binding transcription factor activity"/>
    <property type="evidence" value="ECO:0007669"/>
    <property type="project" value="InterPro"/>
</dbReference>
<evidence type="ECO:0000259" key="9">
    <source>
        <dbReference type="PROSITE" id="PS51032"/>
    </source>
</evidence>
<comment type="subcellular location">
    <subcellularLocation>
        <location evidence="1">Nucleus</location>
    </subcellularLocation>
</comment>
<dbReference type="GO" id="GO:0000976">
    <property type="term" value="F:transcription cis-regulatory region binding"/>
    <property type="evidence" value="ECO:0007669"/>
    <property type="project" value="TreeGrafter"/>
</dbReference>
<evidence type="ECO:0000313" key="11">
    <source>
        <dbReference type="Proteomes" id="UP000734854"/>
    </source>
</evidence>
<evidence type="ECO:0000256" key="1">
    <source>
        <dbReference type="ARBA" id="ARBA00004123"/>
    </source>
</evidence>
<evidence type="ECO:0000256" key="4">
    <source>
        <dbReference type="ARBA" id="ARBA00023125"/>
    </source>
</evidence>
<keyword evidence="2" id="KW-0805">Transcription regulation</keyword>
<sequence length="135" mass="14691">MGLTRGYRFYSAVGKAKARESCKWEAEIREPNHGTCLWLGTFATALDVTHAYDDVAHSLYGDCAARLNLPTSTSTTADESSQISIAGDSTPGVAADCLYVDFDHFGLQAFHDERFGFWPPPPGIAMDGIKEVIKS</sequence>
<keyword evidence="6" id="KW-0804">Transcription</keyword>
<gene>
    <name evidence="10" type="ORF">ZIOFF_042196</name>
</gene>
<keyword evidence="7" id="KW-0539">Nucleus</keyword>
<dbReference type="AlphaFoldDB" id="A0A8J5GDP2"/>